<evidence type="ECO:0000256" key="1">
    <source>
        <dbReference type="SAM" id="MobiDB-lite"/>
    </source>
</evidence>
<dbReference type="KEGG" id="sfug:CNQ36_07905"/>
<reference evidence="2 3" key="1">
    <citation type="submission" date="2017-09" db="EMBL/GenBank/DDBJ databases">
        <authorList>
            <person name="Zhang H."/>
            <person name="Hu S."/>
            <person name="Xu J."/>
            <person name="He Z."/>
        </authorList>
    </citation>
    <scope>NUCLEOTIDE SEQUENCE [LARGE SCALE GENOMIC DNA]</scope>
    <source>
        <strain evidence="2 3">TXX3120</strain>
    </source>
</reference>
<accession>A0A494ULD3</accession>
<feature type="region of interest" description="Disordered" evidence="1">
    <location>
        <begin position="145"/>
        <end position="168"/>
    </location>
</feature>
<evidence type="ECO:0000313" key="2">
    <source>
        <dbReference type="EMBL" id="AYL35360.1"/>
    </source>
</evidence>
<keyword evidence="3" id="KW-1185">Reference proteome</keyword>
<dbReference type="EMBL" id="CP023407">
    <property type="protein sequence ID" value="AYL35360.1"/>
    <property type="molecule type" value="Genomic_DNA"/>
</dbReference>
<name>A0A494ULD3_9ACTN</name>
<evidence type="ECO:0000313" key="3">
    <source>
        <dbReference type="Proteomes" id="UP000282170"/>
    </source>
</evidence>
<protein>
    <submittedName>
        <fullName evidence="2">Nucleopolyhedrovirus P10 family protein</fullName>
    </submittedName>
</protein>
<gene>
    <name evidence="2" type="ORF">CNQ36_07905</name>
</gene>
<dbReference type="AlphaFoldDB" id="A0A494ULD3"/>
<proteinExistence type="predicted"/>
<organism evidence="2 3">
    <name type="scientific">Streptomyces fungicidicus</name>
    <dbReference type="NCBI Taxonomy" id="68203"/>
    <lineage>
        <taxon>Bacteria</taxon>
        <taxon>Bacillati</taxon>
        <taxon>Actinomycetota</taxon>
        <taxon>Actinomycetes</taxon>
        <taxon>Kitasatosporales</taxon>
        <taxon>Streptomycetaceae</taxon>
        <taxon>Streptomyces</taxon>
    </lineage>
</organism>
<dbReference type="GeneID" id="93882728"/>
<dbReference type="Proteomes" id="UP000282170">
    <property type="component" value="Chromosome"/>
</dbReference>
<dbReference type="RefSeq" id="WP_121545470.1">
    <property type="nucleotide sequence ID" value="NZ_CP023407.1"/>
</dbReference>
<sequence>MTADRLTRAVRQQVGLGRFLALGGPRDGGWIAERAAEVVLRRAVTRDAPGVRLDGVRIGLAGPEAVGRAGEPAVSVLPAVPAPPGALPPEPLRVTAEFSATAARPLPETAERVRAVLAEGAVERIGLDVVEVDLRVAELLEVEPVPSAEGGGEAGSGPPESGEGGVGGDAEVERVGVAALAVPGVSRLTGVLGRSVQVSERASVGALPRRHVRVDLAVAGGVRPLDVVRGVRVAVGAVLPDGPTVAVLVTAVD</sequence>